<organism evidence="3 4">
    <name type="scientific">[Myrmecia] bisecta</name>
    <dbReference type="NCBI Taxonomy" id="41462"/>
    <lineage>
        <taxon>Eukaryota</taxon>
        <taxon>Viridiplantae</taxon>
        <taxon>Chlorophyta</taxon>
        <taxon>core chlorophytes</taxon>
        <taxon>Trebouxiophyceae</taxon>
        <taxon>Trebouxiales</taxon>
        <taxon>Trebouxiaceae</taxon>
        <taxon>Myrmecia</taxon>
    </lineage>
</organism>
<dbReference type="PROSITE" id="PS50005">
    <property type="entry name" value="TPR"/>
    <property type="match status" value="4"/>
</dbReference>
<reference evidence="3 4" key="1">
    <citation type="journal article" date="2024" name="Nat. Commun.">
        <title>Phylogenomics reveals the evolutionary origins of lichenization in chlorophyte algae.</title>
        <authorList>
            <person name="Puginier C."/>
            <person name="Libourel C."/>
            <person name="Otte J."/>
            <person name="Skaloud P."/>
            <person name="Haon M."/>
            <person name="Grisel S."/>
            <person name="Petersen M."/>
            <person name="Berrin J.G."/>
            <person name="Delaux P.M."/>
            <person name="Dal Grande F."/>
            <person name="Keller J."/>
        </authorList>
    </citation>
    <scope>NUCLEOTIDE SEQUENCE [LARGE SCALE GENOMIC DNA]</scope>
    <source>
        <strain evidence="3 4">SAG 2043</strain>
    </source>
</reference>
<accession>A0AAW1Q9T7</accession>
<feature type="compositionally biased region" description="Low complexity" evidence="2">
    <location>
        <begin position="172"/>
        <end position="183"/>
    </location>
</feature>
<feature type="repeat" description="TPR" evidence="1">
    <location>
        <begin position="235"/>
        <end position="268"/>
    </location>
</feature>
<dbReference type="Pfam" id="PF00515">
    <property type="entry name" value="TPR_1"/>
    <property type="match status" value="1"/>
</dbReference>
<dbReference type="InterPro" id="IPR019734">
    <property type="entry name" value="TPR_rpt"/>
</dbReference>
<dbReference type="PANTHER" id="PTHR44749:SF1">
    <property type="entry name" value="TETRATRICOPEPTIDE-LIKE HELICAL DOMAIN-CONTAINING PROTEIN"/>
    <property type="match status" value="1"/>
</dbReference>
<feature type="repeat" description="TPR" evidence="1">
    <location>
        <begin position="306"/>
        <end position="339"/>
    </location>
</feature>
<keyword evidence="4" id="KW-1185">Reference proteome</keyword>
<dbReference type="Gene3D" id="1.25.40.10">
    <property type="entry name" value="Tetratricopeptide repeat domain"/>
    <property type="match status" value="3"/>
</dbReference>
<dbReference type="Proteomes" id="UP001489004">
    <property type="component" value="Unassembled WGS sequence"/>
</dbReference>
<dbReference type="InterPro" id="IPR044650">
    <property type="entry name" value="SRFR1-like"/>
</dbReference>
<dbReference type="GO" id="GO:0045892">
    <property type="term" value="P:negative regulation of DNA-templated transcription"/>
    <property type="evidence" value="ECO:0007669"/>
    <property type="project" value="InterPro"/>
</dbReference>
<name>A0AAW1Q9T7_9CHLO</name>
<gene>
    <name evidence="3" type="ORF">WJX72_003273</name>
</gene>
<feature type="repeat" description="TPR" evidence="1">
    <location>
        <begin position="340"/>
        <end position="373"/>
    </location>
</feature>
<dbReference type="SUPFAM" id="SSF48452">
    <property type="entry name" value="TPR-like"/>
    <property type="match status" value="2"/>
</dbReference>
<dbReference type="SMART" id="SM00028">
    <property type="entry name" value="TPR"/>
    <property type="match status" value="8"/>
</dbReference>
<comment type="caution">
    <text evidence="3">The sequence shown here is derived from an EMBL/GenBank/DDBJ whole genome shotgun (WGS) entry which is preliminary data.</text>
</comment>
<dbReference type="Pfam" id="PF13432">
    <property type="entry name" value="TPR_16"/>
    <property type="match status" value="2"/>
</dbReference>
<evidence type="ECO:0000256" key="2">
    <source>
        <dbReference type="SAM" id="MobiDB-lite"/>
    </source>
</evidence>
<dbReference type="InterPro" id="IPR011990">
    <property type="entry name" value="TPR-like_helical_dom_sf"/>
</dbReference>
<dbReference type="EMBL" id="JALJOR010000004">
    <property type="protein sequence ID" value="KAK9817858.1"/>
    <property type="molecule type" value="Genomic_DNA"/>
</dbReference>
<dbReference type="PANTHER" id="PTHR44749">
    <property type="entry name" value="SUPPRESSOR OF RPS4-RLD 1"/>
    <property type="match status" value="1"/>
</dbReference>
<feature type="repeat" description="TPR" evidence="1">
    <location>
        <begin position="47"/>
        <end position="80"/>
    </location>
</feature>
<dbReference type="AlphaFoldDB" id="A0AAW1Q9T7"/>
<keyword evidence="1" id="KW-0802">TPR repeat</keyword>
<feature type="region of interest" description="Disordered" evidence="2">
    <location>
        <begin position="158"/>
        <end position="195"/>
    </location>
</feature>
<evidence type="ECO:0000313" key="4">
    <source>
        <dbReference type="Proteomes" id="UP001489004"/>
    </source>
</evidence>
<evidence type="ECO:0000256" key="1">
    <source>
        <dbReference type="PROSITE-ProRule" id="PRU00339"/>
    </source>
</evidence>
<protein>
    <submittedName>
        <fullName evidence="3">Uncharacterized protein</fullName>
    </submittedName>
</protein>
<sequence length="610" mass="66412">MTKQAGGLREDYVSAIAARKFPQAVKVLEKLLAEAQRPCTDQTASTLQLLCNRAQLYHRMGLSRKALKDYDEALALQPTCLQAAVGKGKVLYSLKKAQEAQKCWKDACNSAGPESDLTVLLEAHSLAKDPEAVLNPQPAASKPAPVANGLANGNAVHRAEPSASFGPSTPQKASAPSSSHKAPITGPARPPSAAWANTNPAAAVSVAVTQINAGKLPEAIALLDKVIAENKKPDLGAHVARGTARALRRELEAAIEDFSVAIELNPNFDDAYKRRGQARAALEQDKLALADLRRAVELSRTHQQKAEGHQEIGMLFQRQRDFRKATAEFQKVVEMDPTNAAAWNLLGLCRTSQGDIPAGLQAYEQAIKLNPKHREAWINMAQAKKEVGLVEEARVAFVRGTSLDSGRASQSVAGMRVLAQMWQGTGDHFKAVSVLDDALTRCKTGGATVDCLFLRAACNHALGFHLPAVQDYERALTVEGNTSDETKMQQFLAFYQKEMALYVRHNMDRNVADFCLDREIHPMFKESWCKKGPPTTELLMHYRMQPPPRPGPSPPRPSPAILGPLTAEADRIGALLQNRHSGFLPNKRQQRMGGLAAIELAQAVRHLAKH</sequence>
<proteinExistence type="predicted"/>
<evidence type="ECO:0000313" key="3">
    <source>
        <dbReference type="EMBL" id="KAK9817858.1"/>
    </source>
</evidence>